<dbReference type="PANTHER" id="PTHR33390">
    <property type="entry name" value="STRESS UP-REGULATED NOD 19 PROTEIN"/>
    <property type="match status" value="1"/>
</dbReference>
<feature type="signal peptide" evidence="2">
    <location>
        <begin position="1"/>
        <end position="27"/>
    </location>
</feature>
<evidence type="ECO:0000313" key="3">
    <source>
        <dbReference type="EMBL" id="CAE6231309.1"/>
    </source>
</evidence>
<accession>A0A8S2AXQ8</accession>
<dbReference type="Proteomes" id="UP000682877">
    <property type="component" value="Chromosome 8"/>
</dbReference>
<proteinExistence type="predicted"/>
<organism evidence="3 4">
    <name type="scientific">Arabidopsis arenosa</name>
    <name type="common">Sand rock-cress</name>
    <name type="synonym">Cardaminopsis arenosa</name>
    <dbReference type="NCBI Taxonomy" id="38785"/>
    <lineage>
        <taxon>Eukaryota</taxon>
        <taxon>Viridiplantae</taxon>
        <taxon>Streptophyta</taxon>
        <taxon>Embryophyta</taxon>
        <taxon>Tracheophyta</taxon>
        <taxon>Spermatophyta</taxon>
        <taxon>Magnoliopsida</taxon>
        <taxon>eudicotyledons</taxon>
        <taxon>Gunneridae</taxon>
        <taxon>Pentapetalae</taxon>
        <taxon>rosids</taxon>
        <taxon>malvids</taxon>
        <taxon>Brassicales</taxon>
        <taxon>Brassicaceae</taxon>
        <taxon>Camelineae</taxon>
        <taxon>Arabidopsis</taxon>
    </lineage>
</organism>
<name>A0A8S2AXQ8_ARAAE</name>
<evidence type="ECO:0008006" key="5">
    <source>
        <dbReference type="Google" id="ProtNLM"/>
    </source>
</evidence>
<feature type="transmembrane region" description="Helical" evidence="1">
    <location>
        <begin position="425"/>
        <end position="448"/>
    </location>
</feature>
<evidence type="ECO:0000256" key="2">
    <source>
        <dbReference type="SAM" id="SignalP"/>
    </source>
</evidence>
<protein>
    <recommendedName>
        <fullName evidence="5">MtN19-like protein</fullName>
    </recommendedName>
</protein>
<dbReference type="EMBL" id="LR999458">
    <property type="protein sequence ID" value="CAE6231309.1"/>
    <property type="molecule type" value="Genomic_DNA"/>
</dbReference>
<keyword evidence="1" id="KW-0812">Transmembrane</keyword>
<keyword evidence="4" id="KW-1185">Reference proteome</keyword>
<sequence length="462" mass="51529">MARYCGGSLILFFVLVLVILSISPSQGFLGTEKKIKSQVFFSPKLVMNPGSVADSYLFDIDFPRGHIGLKAFDAEVVDEAGKPVPLHETYLHHWVVQPYYVRKGSKLPQPEMFRNPESNLDPISDIILVKNGGLCTSVGLRHFFGLGSETRQTSTYLPDPYAIEIGNPEETPDGYDEFKWLLNIHAIDTRGVEDKTGCIECLCHLYNVTIDDYKGGLYCCYDKSQCRVKSGFDNGEKTRSLYFKYTVRWVDWDSSVLPAKVYILDVTDSWKRSEGSIDSQEHICHLEYEVKPCKTNGDECIDVKKKSLMMPFNGYIVYATAHQHAGGIGGALYRENGEGICTSMPKYGNGDEPGNEAGYIVGMSSCYPADPVKVSYGETLKLEFNYSNEVGHTGVMGLFYIFVAQQLPEPNNSLPKLFEVPARSLSFLAILAVTVVVAFVVLIAAVIYRRQNQEDGYQSLST</sequence>
<dbReference type="PANTHER" id="PTHR33390:SF1">
    <property type="entry name" value="STRESS UP-REGULATED NOD 19 PROTEIN"/>
    <property type="match status" value="1"/>
</dbReference>
<keyword evidence="1" id="KW-0472">Membrane</keyword>
<evidence type="ECO:0000256" key="1">
    <source>
        <dbReference type="SAM" id="Phobius"/>
    </source>
</evidence>
<feature type="chain" id="PRO_5035752242" description="MtN19-like protein" evidence="2">
    <location>
        <begin position="28"/>
        <end position="462"/>
    </location>
</feature>
<gene>
    <name evidence="3" type="ORF">AARE701A_LOCUS21071</name>
</gene>
<keyword evidence="2" id="KW-0732">Signal</keyword>
<keyword evidence="1" id="KW-1133">Transmembrane helix</keyword>
<reference evidence="3" key="1">
    <citation type="submission" date="2021-01" db="EMBL/GenBank/DDBJ databases">
        <authorList>
            <person name="Bezrukov I."/>
        </authorList>
    </citation>
    <scope>NUCLEOTIDE SEQUENCE</scope>
</reference>
<evidence type="ECO:0000313" key="4">
    <source>
        <dbReference type="Proteomes" id="UP000682877"/>
    </source>
</evidence>
<dbReference type="InterPro" id="IPR011692">
    <property type="entry name" value="Stress_up-reg_Nod19"/>
</dbReference>
<dbReference type="Pfam" id="PF07712">
    <property type="entry name" value="SURNod19"/>
    <property type="match status" value="1"/>
</dbReference>
<dbReference type="AlphaFoldDB" id="A0A8S2AXQ8"/>